<dbReference type="RefSeq" id="WP_124013127.1">
    <property type="nucleotide sequence ID" value="NZ_CP034073.1"/>
</dbReference>
<dbReference type="Proteomes" id="UP000278855">
    <property type="component" value="Unassembled WGS sequence"/>
</dbReference>
<accession>A0A3N4E4T5</accession>
<reference evidence="5" key="2">
    <citation type="submission" date="2018-11" db="EMBL/GenBank/DDBJ databases">
        <title>Shewanella sp. R106.</title>
        <authorList>
            <person name="Hwang Y.J."/>
            <person name="Hwang C.Y."/>
        </authorList>
    </citation>
    <scope>NUCLEOTIDE SEQUENCE [LARGE SCALE GENOMIC DNA]</scope>
    <source>
        <strain evidence="5">R106</strain>
    </source>
</reference>
<sequence length="248" mass="28038">MLEFVYHDEPAQLEWFVQDLVTAAQHTLYGQELLCRATLVDSQIPIAMEPLMDYLNHHQDLLLEMTNQQLDDLFISGRLTHLIDNSIWINIAGKLIACASLFDRLWRQTLSKLTAKQKQCLVLEICEDTISSDDPSVARISFLQNQGFRVAMDDFGSGHSNLIQLSRSNFDIIKLDLKLIQDVPTDLWAASLYREVISLCSSKGSLIVAEGIETQAQSDFVRWAGVDIIQGFLYSKPRPIKVKLAKNG</sequence>
<dbReference type="PANTHER" id="PTHR33121:SF70">
    <property type="entry name" value="SIGNALING PROTEIN YKOW"/>
    <property type="match status" value="1"/>
</dbReference>
<organism evidence="3 5">
    <name type="scientific">Shewanella psychromarinicola</name>
    <dbReference type="NCBI Taxonomy" id="2487742"/>
    <lineage>
        <taxon>Bacteria</taxon>
        <taxon>Pseudomonadati</taxon>
        <taxon>Pseudomonadota</taxon>
        <taxon>Gammaproteobacteria</taxon>
        <taxon>Alteromonadales</taxon>
        <taxon>Shewanellaceae</taxon>
        <taxon>Shewanella</taxon>
    </lineage>
</organism>
<evidence type="ECO:0000313" key="5">
    <source>
        <dbReference type="Proteomes" id="UP000278855"/>
    </source>
</evidence>
<dbReference type="InterPro" id="IPR035919">
    <property type="entry name" value="EAL_sf"/>
</dbReference>
<dbReference type="SUPFAM" id="SSF141868">
    <property type="entry name" value="EAL domain-like"/>
    <property type="match status" value="1"/>
</dbReference>
<gene>
    <name evidence="3" type="ORF">EGC77_13145</name>
    <name evidence="2" type="ORF">EGC80_15655</name>
</gene>
<proteinExistence type="predicted"/>
<keyword evidence="4" id="KW-1185">Reference proteome</keyword>
<dbReference type="PANTHER" id="PTHR33121">
    <property type="entry name" value="CYCLIC DI-GMP PHOSPHODIESTERASE PDEF"/>
    <property type="match status" value="1"/>
</dbReference>
<reference evidence="2 4" key="1">
    <citation type="submission" date="2018-11" db="EMBL/GenBank/DDBJ databases">
        <title>Shewanella sp. M2.</title>
        <authorList>
            <person name="Hwang Y.J."/>
            <person name="Hwang C.Y."/>
        </authorList>
    </citation>
    <scope>NUCLEOTIDE SEQUENCE [LARGE SCALE GENOMIC DNA]</scope>
    <source>
        <strain evidence="2 4">M2</strain>
    </source>
</reference>
<dbReference type="KEGG" id="spsr:EGC80_15655"/>
<dbReference type="EMBL" id="RKKB01000004">
    <property type="protein sequence ID" value="RPA31858.1"/>
    <property type="molecule type" value="Genomic_DNA"/>
</dbReference>
<dbReference type="PROSITE" id="PS50883">
    <property type="entry name" value="EAL"/>
    <property type="match status" value="1"/>
</dbReference>
<dbReference type="Pfam" id="PF00563">
    <property type="entry name" value="EAL"/>
    <property type="match status" value="1"/>
</dbReference>
<dbReference type="CDD" id="cd01948">
    <property type="entry name" value="EAL"/>
    <property type="match status" value="1"/>
</dbReference>
<dbReference type="OrthoDB" id="1673646at2"/>
<dbReference type="Proteomes" id="UP000273778">
    <property type="component" value="Chromosome"/>
</dbReference>
<dbReference type="AlphaFoldDB" id="A0A3N4E4T5"/>
<evidence type="ECO:0000313" key="3">
    <source>
        <dbReference type="EMBL" id="RPA31858.1"/>
    </source>
</evidence>
<dbReference type="EMBL" id="CP034073">
    <property type="protein sequence ID" value="AZG36168.1"/>
    <property type="molecule type" value="Genomic_DNA"/>
</dbReference>
<evidence type="ECO:0000313" key="4">
    <source>
        <dbReference type="Proteomes" id="UP000273778"/>
    </source>
</evidence>
<dbReference type="InterPro" id="IPR050706">
    <property type="entry name" value="Cyclic-di-GMP_PDE-like"/>
</dbReference>
<evidence type="ECO:0000313" key="2">
    <source>
        <dbReference type="EMBL" id="AZG36168.1"/>
    </source>
</evidence>
<reference evidence="3" key="3">
    <citation type="submission" date="2018-11" db="EMBL/GenBank/DDBJ databases">
        <authorList>
            <person name="Hwang Y.J."/>
            <person name="Hwang C.Y."/>
        </authorList>
    </citation>
    <scope>NUCLEOTIDE SEQUENCE</scope>
    <source>
        <strain evidence="3">R106</strain>
    </source>
</reference>
<name>A0A3N4E4T5_9GAMM</name>
<dbReference type="SMART" id="SM00052">
    <property type="entry name" value="EAL"/>
    <property type="match status" value="1"/>
</dbReference>
<feature type="domain" description="EAL" evidence="1">
    <location>
        <begin position="1"/>
        <end position="248"/>
    </location>
</feature>
<dbReference type="InterPro" id="IPR001633">
    <property type="entry name" value="EAL_dom"/>
</dbReference>
<evidence type="ECO:0000259" key="1">
    <source>
        <dbReference type="PROSITE" id="PS50883"/>
    </source>
</evidence>
<protein>
    <submittedName>
        <fullName evidence="3">EAL domain-containing protein</fullName>
    </submittedName>
</protein>
<dbReference type="GO" id="GO:0071111">
    <property type="term" value="F:cyclic-guanylate-specific phosphodiesterase activity"/>
    <property type="evidence" value="ECO:0007669"/>
    <property type="project" value="InterPro"/>
</dbReference>
<dbReference type="Gene3D" id="3.20.20.450">
    <property type="entry name" value="EAL domain"/>
    <property type="match status" value="1"/>
</dbReference>